<protein>
    <submittedName>
        <fullName evidence="2">Inner nuclear membrane protein enriched at telomere/subtelomere region</fullName>
    </submittedName>
</protein>
<dbReference type="GO" id="GO:0071763">
    <property type="term" value="P:nuclear membrane organization"/>
    <property type="evidence" value="ECO:0007669"/>
    <property type="project" value="TreeGrafter"/>
</dbReference>
<dbReference type="OrthoDB" id="2503928at2759"/>
<reference evidence="2" key="1">
    <citation type="journal article" date="2020" name="Fungal Divers.">
        <title>Resolving the Mortierellaceae phylogeny through synthesis of multi-gene phylogenetics and phylogenomics.</title>
        <authorList>
            <person name="Vandepol N."/>
            <person name="Liber J."/>
            <person name="Desiro A."/>
            <person name="Na H."/>
            <person name="Kennedy M."/>
            <person name="Barry K."/>
            <person name="Grigoriev I.V."/>
            <person name="Miller A.N."/>
            <person name="O'Donnell K."/>
            <person name="Stajich J.E."/>
            <person name="Bonito G."/>
        </authorList>
    </citation>
    <scope>NUCLEOTIDE SEQUENCE</scope>
    <source>
        <strain evidence="2">MES-2147</strain>
    </source>
</reference>
<feature type="compositionally biased region" description="Low complexity" evidence="1">
    <location>
        <begin position="78"/>
        <end position="91"/>
    </location>
</feature>
<gene>
    <name evidence="2" type="primary">SRC1_1</name>
    <name evidence="2" type="ORF">BGZ65_000068</name>
</gene>
<dbReference type="InterPro" id="IPR011015">
    <property type="entry name" value="LEM/LEM-like_dom_sf"/>
</dbReference>
<feature type="region of interest" description="Disordered" evidence="1">
    <location>
        <begin position="54"/>
        <end position="142"/>
    </location>
</feature>
<evidence type="ECO:0000313" key="2">
    <source>
        <dbReference type="EMBL" id="KAF9967319.1"/>
    </source>
</evidence>
<name>A0A9P6JCT5_9FUNG</name>
<dbReference type="Gene3D" id="1.10.720.40">
    <property type="match status" value="1"/>
</dbReference>
<dbReference type="InterPro" id="IPR044780">
    <property type="entry name" value="Heh2/Src1"/>
</dbReference>
<dbReference type="GO" id="GO:0003682">
    <property type="term" value="F:chromatin binding"/>
    <property type="evidence" value="ECO:0007669"/>
    <property type="project" value="InterPro"/>
</dbReference>
<organism evidence="2 3">
    <name type="scientific">Modicella reniformis</name>
    <dbReference type="NCBI Taxonomy" id="1440133"/>
    <lineage>
        <taxon>Eukaryota</taxon>
        <taxon>Fungi</taxon>
        <taxon>Fungi incertae sedis</taxon>
        <taxon>Mucoromycota</taxon>
        <taxon>Mortierellomycotina</taxon>
        <taxon>Mortierellomycetes</taxon>
        <taxon>Mortierellales</taxon>
        <taxon>Mortierellaceae</taxon>
        <taxon>Modicella</taxon>
    </lineage>
</organism>
<evidence type="ECO:0000313" key="3">
    <source>
        <dbReference type="Proteomes" id="UP000749646"/>
    </source>
</evidence>
<sequence length="142" mass="15955">MAPSEDPPHYLHPDFDPWKIKMDQIRDILIQHHVKTPTGIVKKQQLVDLFNQHIRPQVPKFTPEEKGDVDLEDKKQNPAAASSSSSSSKARQPPPPPSSSSSSKQTQENKTPELVSTRPTRIRRASSKARMASEETIDEPVE</sequence>
<dbReference type="CDD" id="cd12935">
    <property type="entry name" value="LEM_like"/>
    <property type="match status" value="1"/>
</dbReference>
<dbReference type="Proteomes" id="UP000749646">
    <property type="component" value="Unassembled WGS sequence"/>
</dbReference>
<dbReference type="PANTHER" id="PTHR47808">
    <property type="entry name" value="INNER NUCLEAR MEMBRANE PROTEIN HEH2-RELATED"/>
    <property type="match status" value="1"/>
</dbReference>
<feature type="non-terminal residue" evidence="2">
    <location>
        <position position="142"/>
    </location>
</feature>
<evidence type="ECO:0000256" key="1">
    <source>
        <dbReference type="SAM" id="MobiDB-lite"/>
    </source>
</evidence>
<dbReference type="PANTHER" id="PTHR47808:SF2">
    <property type="entry name" value="LEM DOMAIN-CONTAINING PROTEIN 2"/>
    <property type="match status" value="1"/>
</dbReference>
<dbReference type="AlphaFoldDB" id="A0A9P6JCT5"/>
<accession>A0A9P6JCT5</accession>
<comment type="caution">
    <text evidence="2">The sequence shown here is derived from an EMBL/GenBank/DDBJ whole genome shotgun (WGS) entry which is preliminary data.</text>
</comment>
<dbReference type="GO" id="GO:0005783">
    <property type="term" value="C:endoplasmic reticulum"/>
    <property type="evidence" value="ECO:0007669"/>
    <property type="project" value="TreeGrafter"/>
</dbReference>
<proteinExistence type="predicted"/>
<dbReference type="GO" id="GO:0034399">
    <property type="term" value="C:nuclear periphery"/>
    <property type="evidence" value="ECO:0007669"/>
    <property type="project" value="TreeGrafter"/>
</dbReference>
<feature type="compositionally biased region" description="Basic and acidic residues" evidence="1">
    <location>
        <begin position="62"/>
        <end position="76"/>
    </location>
</feature>
<dbReference type="GO" id="GO:0005637">
    <property type="term" value="C:nuclear inner membrane"/>
    <property type="evidence" value="ECO:0007669"/>
    <property type="project" value="InterPro"/>
</dbReference>
<dbReference type="EMBL" id="JAAAHW010005639">
    <property type="protein sequence ID" value="KAF9967319.1"/>
    <property type="molecule type" value="Genomic_DNA"/>
</dbReference>
<keyword evidence="3" id="KW-1185">Reference proteome</keyword>